<accession>A0ABQ9ZCL6</accession>
<keyword evidence="2" id="KW-1185">Reference proteome</keyword>
<protein>
    <submittedName>
        <fullName evidence="1">Uncharacterized protein</fullName>
    </submittedName>
</protein>
<gene>
    <name evidence="1" type="ORF">OUZ56_019431</name>
</gene>
<evidence type="ECO:0000313" key="1">
    <source>
        <dbReference type="EMBL" id="KAK4010285.1"/>
    </source>
</evidence>
<organism evidence="1 2">
    <name type="scientific">Daphnia magna</name>
    <dbReference type="NCBI Taxonomy" id="35525"/>
    <lineage>
        <taxon>Eukaryota</taxon>
        <taxon>Metazoa</taxon>
        <taxon>Ecdysozoa</taxon>
        <taxon>Arthropoda</taxon>
        <taxon>Crustacea</taxon>
        <taxon>Branchiopoda</taxon>
        <taxon>Diplostraca</taxon>
        <taxon>Cladocera</taxon>
        <taxon>Anomopoda</taxon>
        <taxon>Daphniidae</taxon>
        <taxon>Daphnia</taxon>
    </lineage>
</organism>
<comment type="caution">
    <text evidence="1">The sequence shown here is derived from an EMBL/GenBank/DDBJ whole genome shotgun (WGS) entry which is preliminary data.</text>
</comment>
<evidence type="ECO:0000313" key="2">
    <source>
        <dbReference type="Proteomes" id="UP001234178"/>
    </source>
</evidence>
<sequence length="99" mass="11593">MENKKLFSTFWGRSWEFGRQKVVMEIFGGKKTIRKSGTCVWVFFECRTPCWIFTSVDDTEFDRNKSFDFANELGAVISRVLSRCGYHVETLALRHLLSL</sequence>
<proteinExistence type="predicted"/>
<dbReference type="Proteomes" id="UP001234178">
    <property type="component" value="Unassembled WGS sequence"/>
</dbReference>
<dbReference type="EMBL" id="JAOYFB010000003">
    <property type="protein sequence ID" value="KAK4010285.1"/>
    <property type="molecule type" value="Genomic_DNA"/>
</dbReference>
<name>A0ABQ9ZCL6_9CRUS</name>
<reference evidence="1 2" key="1">
    <citation type="journal article" date="2023" name="Nucleic Acids Res.">
        <title>The hologenome of Daphnia magna reveals possible DNA methylation and microbiome-mediated evolution of the host genome.</title>
        <authorList>
            <person name="Chaturvedi A."/>
            <person name="Li X."/>
            <person name="Dhandapani V."/>
            <person name="Marshall H."/>
            <person name="Kissane S."/>
            <person name="Cuenca-Cambronero M."/>
            <person name="Asole G."/>
            <person name="Calvet F."/>
            <person name="Ruiz-Romero M."/>
            <person name="Marangio P."/>
            <person name="Guigo R."/>
            <person name="Rago D."/>
            <person name="Mirbahai L."/>
            <person name="Eastwood N."/>
            <person name="Colbourne J.K."/>
            <person name="Zhou J."/>
            <person name="Mallon E."/>
            <person name="Orsini L."/>
        </authorList>
    </citation>
    <scope>NUCLEOTIDE SEQUENCE [LARGE SCALE GENOMIC DNA]</scope>
    <source>
        <strain evidence="1">LRV0_1</strain>
    </source>
</reference>